<dbReference type="NCBIfam" id="NF006597">
    <property type="entry name" value="PRK09134.1"/>
    <property type="match status" value="1"/>
</dbReference>
<dbReference type="Pfam" id="PF13561">
    <property type="entry name" value="adh_short_C2"/>
    <property type="match status" value="1"/>
</dbReference>
<dbReference type="InterPro" id="IPR036291">
    <property type="entry name" value="NAD(P)-bd_dom_sf"/>
</dbReference>
<sequence>MPAATDVTAAATAAAPAHRPVTLVTGAAARIGRAIALELAAAGHDLVLHCRRSHDEADATAAACQALGAASTVLVADLADAAQVDALLPAAVAARGRVDALVNNASLFVYDDARAADPALLDAHWRVNLGAPVRLAQALAAHLATRGGRGCVVNLLDQKLWNPNPDYFSYTLSKAALKEATVLQAQALAPAVRVVGVAPGVTLPSGPMTEAEHDRAQRMTPLGRSSTPEDIARAVRFAIDSPAITGSTLLVDGGQHLAGQSRDVLFLAQDTPR</sequence>
<reference evidence="4" key="1">
    <citation type="submission" date="2021-04" db="EMBL/GenBank/DDBJ databases">
        <title>The genome sequence of Ideonella sp. 4Y11.</title>
        <authorList>
            <person name="Liu Y."/>
        </authorList>
    </citation>
    <scope>NUCLEOTIDE SEQUENCE</scope>
    <source>
        <strain evidence="4">4Y11</strain>
    </source>
</reference>
<dbReference type="SUPFAM" id="SSF51735">
    <property type="entry name" value="NAD(P)-binding Rossmann-fold domains"/>
    <property type="match status" value="1"/>
</dbReference>
<dbReference type="RefSeq" id="WP_210804556.1">
    <property type="nucleotide sequence ID" value="NZ_JAGQDE010000043.1"/>
</dbReference>
<evidence type="ECO:0000256" key="1">
    <source>
        <dbReference type="ARBA" id="ARBA00006484"/>
    </source>
</evidence>
<organism evidence="4 5">
    <name type="scientific">Ideonella aquatica</name>
    <dbReference type="NCBI Taxonomy" id="2824119"/>
    <lineage>
        <taxon>Bacteria</taxon>
        <taxon>Pseudomonadati</taxon>
        <taxon>Pseudomonadota</taxon>
        <taxon>Betaproteobacteria</taxon>
        <taxon>Burkholderiales</taxon>
        <taxon>Sphaerotilaceae</taxon>
        <taxon>Ideonella</taxon>
    </lineage>
</organism>
<dbReference type="Gene3D" id="3.40.50.720">
    <property type="entry name" value="NAD(P)-binding Rossmann-like Domain"/>
    <property type="match status" value="1"/>
</dbReference>
<evidence type="ECO:0000256" key="3">
    <source>
        <dbReference type="SAM" id="MobiDB-lite"/>
    </source>
</evidence>
<evidence type="ECO:0000313" key="4">
    <source>
        <dbReference type="EMBL" id="MBQ0961873.1"/>
    </source>
</evidence>
<name>A0A941BMC3_9BURK</name>
<accession>A0A941BMC3</accession>
<keyword evidence="2" id="KW-0560">Oxidoreductase</keyword>
<dbReference type="PRINTS" id="PR00081">
    <property type="entry name" value="GDHRDH"/>
</dbReference>
<comment type="similarity">
    <text evidence="1">Belongs to the short-chain dehydrogenases/reductases (SDR) family.</text>
</comment>
<proteinExistence type="inferred from homology"/>
<dbReference type="Proteomes" id="UP000678374">
    <property type="component" value="Unassembled WGS sequence"/>
</dbReference>
<dbReference type="InterPro" id="IPR002347">
    <property type="entry name" value="SDR_fam"/>
</dbReference>
<dbReference type="GO" id="GO:0016491">
    <property type="term" value="F:oxidoreductase activity"/>
    <property type="evidence" value="ECO:0007669"/>
    <property type="project" value="UniProtKB-KW"/>
</dbReference>
<gene>
    <name evidence="4" type="ORF">KAK06_23245</name>
</gene>
<dbReference type="PANTHER" id="PTHR43639">
    <property type="entry name" value="OXIDOREDUCTASE, SHORT-CHAIN DEHYDROGENASE/REDUCTASE FAMILY (AFU_ORTHOLOGUE AFUA_5G02870)"/>
    <property type="match status" value="1"/>
</dbReference>
<dbReference type="EMBL" id="JAGQDE010000043">
    <property type="protein sequence ID" value="MBQ0961873.1"/>
    <property type="molecule type" value="Genomic_DNA"/>
</dbReference>
<protein>
    <submittedName>
        <fullName evidence="4">SDR family oxidoreductase</fullName>
    </submittedName>
</protein>
<evidence type="ECO:0000313" key="5">
    <source>
        <dbReference type="Proteomes" id="UP000678374"/>
    </source>
</evidence>
<comment type="caution">
    <text evidence="4">The sequence shown here is derived from an EMBL/GenBank/DDBJ whole genome shotgun (WGS) entry which is preliminary data.</text>
</comment>
<dbReference type="AlphaFoldDB" id="A0A941BMC3"/>
<evidence type="ECO:0000256" key="2">
    <source>
        <dbReference type="ARBA" id="ARBA00023002"/>
    </source>
</evidence>
<keyword evidence="5" id="KW-1185">Reference proteome</keyword>
<feature type="region of interest" description="Disordered" evidence="3">
    <location>
        <begin position="206"/>
        <end position="226"/>
    </location>
</feature>
<dbReference type="PANTHER" id="PTHR43639:SF1">
    <property type="entry name" value="SHORT-CHAIN DEHYDROGENASE_REDUCTASE FAMILY PROTEIN"/>
    <property type="match status" value="1"/>
</dbReference>